<evidence type="ECO:0008006" key="4">
    <source>
        <dbReference type="Google" id="ProtNLM"/>
    </source>
</evidence>
<name>A0ABS6EQV0_9FIRM</name>
<keyword evidence="1" id="KW-0472">Membrane</keyword>
<gene>
    <name evidence="2" type="ORF">KQI75_01095</name>
</gene>
<protein>
    <recommendedName>
        <fullName evidence="4">DUF4190 domain-containing protein</fullName>
    </recommendedName>
</protein>
<comment type="caution">
    <text evidence="2">The sequence shown here is derived from an EMBL/GenBank/DDBJ whole genome shotgun (WGS) entry which is preliminary data.</text>
</comment>
<proteinExistence type="predicted"/>
<keyword evidence="1" id="KW-1133">Transmembrane helix</keyword>
<accession>A0ABS6EQV0</accession>
<feature type="transmembrane region" description="Helical" evidence="1">
    <location>
        <begin position="12"/>
        <end position="40"/>
    </location>
</feature>
<sequence length="71" mass="7578">MNRNEDPDGILLGGVLIMLLAFLDSSCAWIGGIVIILFGIKSMMNNPVFSKKCLVGIILAITGSILGLWLS</sequence>
<evidence type="ECO:0000313" key="2">
    <source>
        <dbReference type="EMBL" id="MBU5489234.1"/>
    </source>
</evidence>
<evidence type="ECO:0000313" key="3">
    <source>
        <dbReference type="Proteomes" id="UP000783588"/>
    </source>
</evidence>
<feature type="transmembrane region" description="Helical" evidence="1">
    <location>
        <begin position="52"/>
        <end position="70"/>
    </location>
</feature>
<reference evidence="2 3" key="1">
    <citation type="submission" date="2021-06" db="EMBL/GenBank/DDBJ databases">
        <authorList>
            <person name="Sun Q."/>
            <person name="Li D."/>
        </authorList>
    </citation>
    <scope>NUCLEOTIDE SEQUENCE [LARGE SCALE GENOMIC DNA]</scope>
    <source>
        <strain evidence="2 3">MSJd-7</strain>
    </source>
</reference>
<keyword evidence="1" id="KW-0812">Transmembrane</keyword>
<dbReference type="Proteomes" id="UP000783588">
    <property type="component" value="Unassembled WGS sequence"/>
</dbReference>
<keyword evidence="3" id="KW-1185">Reference proteome</keyword>
<organism evidence="2 3">
    <name type="scientific">Butyricicoccus intestinisimiae</name>
    <dbReference type="NCBI Taxonomy" id="2841509"/>
    <lineage>
        <taxon>Bacteria</taxon>
        <taxon>Bacillati</taxon>
        <taxon>Bacillota</taxon>
        <taxon>Clostridia</taxon>
        <taxon>Eubacteriales</taxon>
        <taxon>Butyricicoccaceae</taxon>
        <taxon>Butyricicoccus</taxon>
    </lineage>
</organism>
<evidence type="ECO:0000256" key="1">
    <source>
        <dbReference type="SAM" id="Phobius"/>
    </source>
</evidence>
<dbReference type="EMBL" id="JAHLQI010000001">
    <property type="protein sequence ID" value="MBU5489234.1"/>
    <property type="molecule type" value="Genomic_DNA"/>
</dbReference>
<dbReference type="RefSeq" id="WP_216468843.1">
    <property type="nucleotide sequence ID" value="NZ_JAHLQI010000001.1"/>
</dbReference>